<keyword evidence="2" id="KW-1133">Transmembrane helix</keyword>
<dbReference type="EMBL" id="JAVHJM010000011">
    <property type="protein sequence ID" value="KAK6502379.1"/>
    <property type="molecule type" value="Genomic_DNA"/>
</dbReference>
<accession>A0AAN8RJ94</accession>
<keyword evidence="2" id="KW-0812">Transmembrane</keyword>
<keyword evidence="4" id="KW-1185">Reference proteome</keyword>
<dbReference type="InterPro" id="IPR007577">
    <property type="entry name" value="GlycoTrfase_DXD_sugar-bd_CS"/>
</dbReference>
<dbReference type="PANTHER" id="PTHR31834:SF1">
    <property type="entry name" value="INITIATION-SPECIFIC ALPHA-1,6-MANNOSYLTRANSFERASE"/>
    <property type="match status" value="1"/>
</dbReference>
<dbReference type="GO" id="GO:0006487">
    <property type="term" value="P:protein N-linked glycosylation"/>
    <property type="evidence" value="ECO:0007669"/>
    <property type="project" value="TreeGrafter"/>
</dbReference>
<name>A0AAN8RJ94_9PEZI</name>
<dbReference type="SUPFAM" id="SSF53448">
    <property type="entry name" value="Nucleotide-diphospho-sugar transferases"/>
    <property type="match status" value="1"/>
</dbReference>
<proteinExistence type="inferred from homology"/>
<reference evidence="3 4" key="1">
    <citation type="submission" date="2019-10" db="EMBL/GenBank/DDBJ databases">
        <authorList>
            <person name="Palmer J.M."/>
        </authorList>
    </citation>
    <scope>NUCLEOTIDE SEQUENCE [LARGE SCALE GENOMIC DNA]</scope>
    <source>
        <strain evidence="3 4">TWF506</strain>
    </source>
</reference>
<keyword evidence="2" id="KW-0472">Membrane</keyword>
<evidence type="ECO:0000313" key="4">
    <source>
        <dbReference type="Proteomes" id="UP001307849"/>
    </source>
</evidence>
<organism evidence="3 4">
    <name type="scientific">Arthrobotrys conoides</name>
    <dbReference type="NCBI Taxonomy" id="74498"/>
    <lineage>
        <taxon>Eukaryota</taxon>
        <taxon>Fungi</taxon>
        <taxon>Dikarya</taxon>
        <taxon>Ascomycota</taxon>
        <taxon>Pezizomycotina</taxon>
        <taxon>Orbiliomycetes</taxon>
        <taxon>Orbiliales</taxon>
        <taxon>Orbiliaceae</taxon>
        <taxon>Arthrobotrys</taxon>
    </lineage>
</organism>
<dbReference type="InterPro" id="IPR039367">
    <property type="entry name" value="Och1-like"/>
</dbReference>
<evidence type="ECO:0000256" key="2">
    <source>
        <dbReference type="SAM" id="Phobius"/>
    </source>
</evidence>
<dbReference type="GO" id="GO:0000009">
    <property type="term" value="F:alpha-1,6-mannosyltransferase activity"/>
    <property type="evidence" value="ECO:0007669"/>
    <property type="project" value="InterPro"/>
</dbReference>
<evidence type="ECO:0000256" key="1">
    <source>
        <dbReference type="ARBA" id="ARBA00009003"/>
    </source>
</evidence>
<gene>
    <name evidence="3" type="primary">OCH1_2</name>
    <name evidence="3" type="ORF">TWF506_002959</name>
</gene>
<dbReference type="AlphaFoldDB" id="A0AAN8RJ94"/>
<comment type="similarity">
    <text evidence="1">Belongs to the glycosyltransferase 32 family.</text>
</comment>
<keyword evidence="3" id="KW-0328">Glycosyltransferase</keyword>
<dbReference type="Proteomes" id="UP001307849">
    <property type="component" value="Unassembled WGS sequence"/>
</dbReference>
<dbReference type="InterPro" id="IPR029044">
    <property type="entry name" value="Nucleotide-diphossugar_trans"/>
</dbReference>
<comment type="caution">
    <text evidence="3">The sequence shown here is derived from an EMBL/GenBank/DDBJ whole genome shotgun (WGS) entry which is preliminary data.</text>
</comment>
<feature type="transmembrane region" description="Helical" evidence="2">
    <location>
        <begin position="71"/>
        <end position="91"/>
    </location>
</feature>
<sequence>MIMHLDAPDSPNLFFKKGGYFFKFKFPGGKRYNNLRSRHIRNAGVLARPGYKFTTHPMLCPRISVPRRQSLLILNALLLLVFLYHFCQVAGPNFLPNFSSPQTHNIAPKSPLQQFYEEPEKSGSIAKEIQSRLLSQAKKLSSVEFPKHIYQTWKTENLPEIASDRQKSWIRNNPSHEYTLLTDITALQYVTENFNATDPYIVHLYTNFPQRILAADLLRYLIAYKSGGLYVDIDTICVTPIDLWMSRSIGNQQNIKIEDINLVVGLELDVLNTTRYPDEWVAKNKFSKRVQFLQWSVYAKPGHEVLRRIISSIQETARKDISNMVWRRKDVSSLRYSELKILDTTGPFKWTNIIMQYINQIEGREVGLHEYSGIKEAKKIGDILFLPVNKWSPGVLHSDAGSVDTSFLVHYYGASWKGNLPK</sequence>
<evidence type="ECO:0000313" key="3">
    <source>
        <dbReference type="EMBL" id="KAK6502379.1"/>
    </source>
</evidence>
<dbReference type="Gene3D" id="3.90.550.20">
    <property type="match status" value="1"/>
</dbReference>
<dbReference type="GO" id="GO:0000136">
    <property type="term" value="C:mannan polymerase complex"/>
    <property type="evidence" value="ECO:0007669"/>
    <property type="project" value="TreeGrafter"/>
</dbReference>
<dbReference type="PANTHER" id="PTHR31834">
    <property type="entry name" value="INITIATION-SPECIFIC ALPHA-1,6-MANNOSYLTRANSFERASE"/>
    <property type="match status" value="1"/>
</dbReference>
<protein>
    <submittedName>
        <fullName evidence="3">Membrane-bound alpha-1,6- mannosyltransferase Initiation-specific, variant 2</fullName>
    </submittedName>
</protein>
<keyword evidence="3" id="KW-0808">Transferase</keyword>
<dbReference type="Pfam" id="PF04488">
    <property type="entry name" value="Gly_transf_sug"/>
    <property type="match status" value="1"/>
</dbReference>